<comment type="caution">
    <text evidence="1">The sequence shown here is derived from an EMBL/GenBank/DDBJ whole genome shotgun (WGS) entry which is preliminary data.</text>
</comment>
<evidence type="ECO:0000313" key="1">
    <source>
        <dbReference type="EMBL" id="KAJ7722097.1"/>
    </source>
</evidence>
<proteinExistence type="predicted"/>
<sequence length="112" mass="12366">MYSQTNLFSTRGILHYMGEVLVMSEQIYYPAGSAPRRHFTTTFEQARTHPGLYFIDPYLRSPSVLDFTRGGGIYAQLGCGSASTVGGFHPLPLVSSVIQIKVLYQEAIMLGS</sequence>
<dbReference type="EMBL" id="JARKIB010000223">
    <property type="protein sequence ID" value="KAJ7722097.1"/>
    <property type="molecule type" value="Genomic_DNA"/>
</dbReference>
<keyword evidence="2" id="KW-1185">Reference proteome</keyword>
<reference evidence="1" key="1">
    <citation type="submission" date="2023-03" db="EMBL/GenBank/DDBJ databases">
        <title>Massive genome expansion in bonnet fungi (Mycena s.s.) driven by repeated elements and novel gene families across ecological guilds.</title>
        <authorList>
            <consortium name="Lawrence Berkeley National Laboratory"/>
            <person name="Harder C.B."/>
            <person name="Miyauchi S."/>
            <person name="Viragh M."/>
            <person name="Kuo A."/>
            <person name="Thoen E."/>
            <person name="Andreopoulos B."/>
            <person name="Lu D."/>
            <person name="Skrede I."/>
            <person name="Drula E."/>
            <person name="Henrissat B."/>
            <person name="Morin E."/>
            <person name="Kohler A."/>
            <person name="Barry K."/>
            <person name="LaButti K."/>
            <person name="Morin E."/>
            <person name="Salamov A."/>
            <person name="Lipzen A."/>
            <person name="Mereny Z."/>
            <person name="Hegedus B."/>
            <person name="Baldrian P."/>
            <person name="Stursova M."/>
            <person name="Weitz H."/>
            <person name="Taylor A."/>
            <person name="Grigoriev I.V."/>
            <person name="Nagy L.G."/>
            <person name="Martin F."/>
            <person name="Kauserud H."/>
        </authorList>
    </citation>
    <scope>NUCLEOTIDE SEQUENCE</scope>
    <source>
        <strain evidence="1">CBHHK182m</strain>
    </source>
</reference>
<name>A0AAD7MLV5_9AGAR</name>
<accession>A0AAD7MLV5</accession>
<dbReference type="AlphaFoldDB" id="A0AAD7MLV5"/>
<protein>
    <submittedName>
        <fullName evidence="1">Uncharacterized protein</fullName>
    </submittedName>
</protein>
<evidence type="ECO:0000313" key="2">
    <source>
        <dbReference type="Proteomes" id="UP001215598"/>
    </source>
</evidence>
<gene>
    <name evidence="1" type="ORF">B0H16DRAFT_1473520</name>
</gene>
<organism evidence="1 2">
    <name type="scientific">Mycena metata</name>
    <dbReference type="NCBI Taxonomy" id="1033252"/>
    <lineage>
        <taxon>Eukaryota</taxon>
        <taxon>Fungi</taxon>
        <taxon>Dikarya</taxon>
        <taxon>Basidiomycota</taxon>
        <taxon>Agaricomycotina</taxon>
        <taxon>Agaricomycetes</taxon>
        <taxon>Agaricomycetidae</taxon>
        <taxon>Agaricales</taxon>
        <taxon>Marasmiineae</taxon>
        <taxon>Mycenaceae</taxon>
        <taxon>Mycena</taxon>
    </lineage>
</organism>
<dbReference type="Proteomes" id="UP001215598">
    <property type="component" value="Unassembled WGS sequence"/>
</dbReference>